<organism evidence="5">
    <name type="scientific">Fibrocapsa japonica</name>
    <dbReference type="NCBI Taxonomy" id="94617"/>
    <lineage>
        <taxon>Eukaryota</taxon>
        <taxon>Sar</taxon>
        <taxon>Stramenopiles</taxon>
        <taxon>Ochrophyta</taxon>
        <taxon>Raphidophyceae</taxon>
        <taxon>Chattonellales</taxon>
        <taxon>Chattonellaceae</taxon>
        <taxon>Fibrocapsa</taxon>
    </lineage>
</organism>
<keyword evidence="2" id="KW-0150">Chloroplast</keyword>
<feature type="chain" id="PRO_5031476364" evidence="4">
    <location>
        <begin position="24"/>
        <end position="341"/>
    </location>
</feature>
<keyword evidence="4" id="KW-0732">Signal</keyword>
<protein>
    <submittedName>
        <fullName evidence="5">Uncharacterized protein</fullName>
    </submittedName>
</protein>
<sequence length="341" mass="37515">MMANLKSTFRIVLWLSTLCLCHSFSALPQLPQAQHLRPAISSRGLESKSMKTISLQSNIGLFNTKLQAFDNEPTEEDRSFGAKLLVFGFLAIYAFINLQPVLDVQMNQMSTSGRPASVMVEEDGQMVKRGIYTKFSTGEMNRKLAAVPVFYVKSSAGGVALENGQGTFYTDVSEAEAAFERIKGSDSDAKVSTTALDEVYFSLIRKKIKTVGGLSSPLVVASDATATYTVVSPKLAMEDAAMVNKDYTPDGIPLFASQKLAFRDAEGRQQIPLFLSYQDLESTWGKLREANPKLSKIPEQVEVTGLNYILGEMASGGQDFRLLEFYPTSKALDSYSELIRQ</sequence>
<dbReference type="AlphaFoldDB" id="A0A7S2V776"/>
<reference evidence="5" key="1">
    <citation type="submission" date="2021-01" db="EMBL/GenBank/DDBJ databases">
        <authorList>
            <person name="Corre E."/>
            <person name="Pelletier E."/>
            <person name="Niang G."/>
            <person name="Scheremetjew M."/>
            <person name="Finn R."/>
            <person name="Kale V."/>
            <person name="Holt S."/>
            <person name="Cochrane G."/>
            <person name="Meng A."/>
            <person name="Brown T."/>
            <person name="Cohen L."/>
        </authorList>
    </citation>
    <scope>NUCLEOTIDE SEQUENCE</scope>
    <source>
        <strain evidence="5">CCMP1661</strain>
    </source>
</reference>
<evidence type="ECO:0000256" key="1">
    <source>
        <dbReference type="ARBA" id="ARBA00004229"/>
    </source>
</evidence>
<accession>A0A7S2V776</accession>
<gene>
    <name evidence="5" type="ORF">FJAP1339_LOCUS11200</name>
</gene>
<evidence type="ECO:0000256" key="2">
    <source>
        <dbReference type="ARBA" id="ARBA00022528"/>
    </source>
</evidence>
<name>A0A7S2V776_9STRA</name>
<dbReference type="GO" id="GO:0009507">
    <property type="term" value="C:chloroplast"/>
    <property type="evidence" value="ECO:0007669"/>
    <property type="project" value="UniProtKB-SubCell"/>
</dbReference>
<dbReference type="EMBL" id="HBHR01021942">
    <property type="protein sequence ID" value="CAD9873349.1"/>
    <property type="molecule type" value="Transcribed_RNA"/>
</dbReference>
<dbReference type="InterPro" id="IPR007378">
    <property type="entry name" value="Tic22-like"/>
</dbReference>
<evidence type="ECO:0000256" key="4">
    <source>
        <dbReference type="SAM" id="SignalP"/>
    </source>
</evidence>
<dbReference type="Gene3D" id="3.40.1350.100">
    <property type="match status" value="2"/>
</dbReference>
<evidence type="ECO:0000256" key="3">
    <source>
        <dbReference type="ARBA" id="ARBA00022640"/>
    </source>
</evidence>
<keyword evidence="3" id="KW-0934">Plastid</keyword>
<dbReference type="GO" id="GO:0015031">
    <property type="term" value="P:protein transport"/>
    <property type="evidence" value="ECO:0007669"/>
    <property type="project" value="InterPro"/>
</dbReference>
<comment type="subcellular location">
    <subcellularLocation>
        <location evidence="1">Plastid</location>
        <location evidence="1">Chloroplast</location>
    </subcellularLocation>
</comment>
<dbReference type="PANTHER" id="PTHR33926:SF4">
    <property type="entry name" value="PROTEIN TIC 22, CHLOROPLASTIC"/>
    <property type="match status" value="1"/>
</dbReference>
<dbReference type="Pfam" id="PF04278">
    <property type="entry name" value="Tic22"/>
    <property type="match status" value="1"/>
</dbReference>
<evidence type="ECO:0000313" key="5">
    <source>
        <dbReference type="EMBL" id="CAD9873349.1"/>
    </source>
</evidence>
<feature type="signal peptide" evidence="4">
    <location>
        <begin position="1"/>
        <end position="23"/>
    </location>
</feature>
<proteinExistence type="predicted"/>
<dbReference type="PANTHER" id="PTHR33926">
    <property type="entry name" value="PROTEIN TIC 22, CHLOROPLASTIC"/>
    <property type="match status" value="1"/>
</dbReference>